<dbReference type="GO" id="GO:0071555">
    <property type="term" value="P:cell wall organization"/>
    <property type="evidence" value="ECO:0007669"/>
    <property type="project" value="UniProtKB-KW"/>
</dbReference>
<evidence type="ECO:0000256" key="4">
    <source>
        <dbReference type="ARBA" id="ARBA00022490"/>
    </source>
</evidence>
<keyword evidence="14 18" id="KW-0961">Cell wall biogenesis/degradation</keyword>
<keyword evidence="5 18" id="KW-0808">Transferase</keyword>
<dbReference type="InterPro" id="IPR011004">
    <property type="entry name" value="Trimer_LpxA-like_sf"/>
</dbReference>
<feature type="binding site" evidence="18">
    <location>
        <position position="438"/>
    </location>
    <ligand>
        <name>acetyl-CoA</name>
        <dbReference type="ChEBI" id="CHEBI:57288"/>
    </ligand>
</feature>
<evidence type="ECO:0000256" key="1">
    <source>
        <dbReference type="ARBA" id="ARBA00004496"/>
    </source>
</evidence>
<keyword evidence="10 18" id="KW-0133">Cell shape</keyword>
<feature type="region of interest" description="N-acetyltransferase" evidence="18">
    <location>
        <begin position="249"/>
        <end position="453"/>
    </location>
</feature>
<evidence type="ECO:0000256" key="5">
    <source>
        <dbReference type="ARBA" id="ARBA00022679"/>
    </source>
</evidence>
<dbReference type="InterPro" id="IPR038009">
    <property type="entry name" value="GlmU_C_LbH"/>
</dbReference>
<feature type="domain" description="MobA-like NTP transferase" evidence="19">
    <location>
        <begin position="4"/>
        <end position="127"/>
    </location>
</feature>
<dbReference type="InterPro" id="IPR005882">
    <property type="entry name" value="Bifunctional_GlmU"/>
</dbReference>
<keyword evidence="7 18" id="KW-0479">Metal-binding</keyword>
<dbReference type="Gene3D" id="3.90.550.10">
    <property type="entry name" value="Spore Coat Polysaccharide Biosynthesis Protein SpsA, Chain A"/>
    <property type="match status" value="1"/>
</dbReference>
<keyword evidence="9 18" id="KW-0460">Magnesium</keyword>
<evidence type="ECO:0000313" key="21">
    <source>
        <dbReference type="Proteomes" id="UP000430564"/>
    </source>
</evidence>
<dbReference type="EMBL" id="WEHX01000131">
    <property type="protein sequence ID" value="KAB7653142.1"/>
    <property type="molecule type" value="Genomic_DNA"/>
</dbReference>
<keyword evidence="6 18" id="KW-0548">Nucleotidyltransferase</keyword>
<dbReference type="GO" id="GO:0005737">
    <property type="term" value="C:cytoplasm"/>
    <property type="evidence" value="ECO:0007669"/>
    <property type="project" value="UniProtKB-SubCell"/>
</dbReference>
<evidence type="ECO:0000256" key="11">
    <source>
        <dbReference type="ARBA" id="ARBA00022984"/>
    </source>
</evidence>
<feature type="binding site" evidence="18">
    <location>
        <begin position="77"/>
        <end position="78"/>
    </location>
    <ligand>
        <name>UDP-N-acetyl-alpha-D-glucosamine</name>
        <dbReference type="ChEBI" id="CHEBI:57705"/>
    </ligand>
</feature>
<name>A0A6I1EGE3_9BURK</name>
<feature type="binding site" evidence="18">
    <location>
        <position position="421"/>
    </location>
    <ligand>
        <name>acetyl-CoA</name>
        <dbReference type="ChEBI" id="CHEBI:57288"/>
    </ligand>
</feature>
<feature type="binding site" evidence="18">
    <location>
        <position position="137"/>
    </location>
    <ligand>
        <name>UDP-N-acetyl-alpha-D-glucosamine</name>
        <dbReference type="ChEBI" id="CHEBI:57705"/>
    </ligand>
</feature>
<evidence type="ECO:0000256" key="14">
    <source>
        <dbReference type="ARBA" id="ARBA00023316"/>
    </source>
</evidence>
<dbReference type="NCBIfam" id="TIGR01173">
    <property type="entry name" value="glmU"/>
    <property type="match status" value="1"/>
</dbReference>
<dbReference type="OrthoDB" id="9775031at2"/>
<evidence type="ECO:0000256" key="3">
    <source>
        <dbReference type="ARBA" id="ARBA00007947"/>
    </source>
</evidence>
<comment type="cofactor">
    <cofactor evidence="18">
        <name>Mg(2+)</name>
        <dbReference type="ChEBI" id="CHEBI:18420"/>
    </cofactor>
    <text evidence="18">Binds 1 Mg(2+) ion per subunit.</text>
</comment>
<evidence type="ECO:0000256" key="16">
    <source>
        <dbReference type="ARBA" id="ARBA00048493"/>
    </source>
</evidence>
<feature type="binding site" evidence="18">
    <location>
        <position position="403"/>
    </location>
    <ligand>
        <name>acetyl-CoA</name>
        <dbReference type="ChEBI" id="CHEBI:57288"/>
    </ligand>
</feature>
<feature type="region of interest" description="Linker" evidence="18">
    <location>
        <begin position="228"/>
        <end position="248"/>
    </location>
</feature>
<feature type="binding site" evidence="18">
    <location>
        <position position="152"/>
    </location>
    <ligand>
        <name>UDP-N-acetyl-alpha-D-glucosamine</name>
        <dbReference type="ChEBI" id="CHEBI:57705"/>
    </ligand>
</feature>
<dbReference type="GO" id="GO:0006048">
    <property type="term" value="P:UDP-N-acetylglucosamine biosynthetic process"/>
    <property type="evidence" value="ECO:0007669"/>
    <property type="project" value="UniProtKB-UniPathway"/>
</dbReference>
<feature type="region of interest" description="Pyrophosphorylase" evidence="18">
    <location>
        <begin position="1"/>
        <end position="227"/>
    </location>
</feature>
<feature type="binding site" evidence="18">
    <location>
        <position position="364"/>
    </location>
    <ligand>
        <name>UDP-N-acetyl-alpha-D-glucosamine</name>
        <dbReference type="ChEBI" id="CHEBI:57705"/>
    </ligand>
</feature>
<feature type="binding site" evidence="18">
    <location>
        <begin position="384"/>
        <end position="385"/>
    </location>
    <ligand>
        <name>acetyl-CoA</name>
        <dbReference type="ChEBI" id="CHEBI:57288"/>
    </ligand>
</feature>
<dbReference type="Gene3D" id="2.160.10.10">
    <property type="entry name" value="Hexapeptide repeat proteins"/>
    <property type="match status" value="1"/>
</dbReference>
<comment type="pathway">
    <text evidence="18">Bacterial outer membrane biogenesis; LPS lipid A biosynthesis.</text>
</comment>
<comment type="pathway">
    <text evidence="18">Nucleotide-sugar biosynthesis; UDP-N-acetyl-alpha-D-glucosamine biosynthesis; UDP-N-acetyl-alpha-D-glucosamine from N-acetyl-alpha-D-glucosamine 1-phosphate: step 1/1.</text>
</comment>
<evidence type="ECO:0000256" key="2">
    <source>
        <dbReference type="ARBA" id="ARBA00007707"/>
    </source>
</evidence>
<evidence type="ECO:0000256" key="10">
    <source>
        <dbReference type="ARBA" id="ARBA00022960"/>
    </source>
</evidence>
<comment type="catalytic activity">
    <reaction evidence="15 18">
        <text>alpha-D-glucosamine 1-phosphate + acetyl-CoA = N-acetyl-alpha-D-glucosamine 1-phosphate + CoA + H(+)</text>
        <dbReference type="Rhea" id="RHEA:13725"/>
        <dbReference type="ChEBI" id="CHEBI:15378"/>
        <dbReference type="ChEBI" id="CHEBI:57287"/>
        <dbReference type="ChEBI" id="CHEBI:57288"/>
        <dbReference type="ChEBI" id="CHEBI:57776"/>
        <dbReference type="ChEBI" id="CHEBI:58516"/>
        <dbReference type="EC" id="2.3.1.157"/>
    </reaction>
</comment>
<dbReference type="EC" id="2.3.1.157" evidence="18"/>
<dbReference type="GO" id="GO:0009245">
    <property type="term" value="P:lipid A biosynthetic process"/>
    <property type="evidence" value="ECO:0007669"/>
    <property type="project" value="UniProtKB-UniRule"/>
</dbReference>
<keyword evidence="12 18" id="KW-0511">Multifunctional enzyme</keyword>
<dbReference type="SUPFAM" id="SSF53448">
    <property type="entry name" value="Nucleotide-diphospho-sugar transferases"/>
    <property type="match status" value="1"/>
</dbReference>
<evidence type="ECO:0000256" key="15">
    <source>
        <dbReference type="ARBA" id="ARBA00048247"/>
    </source>
</evidence>
<feature type="binding site" evidence="18">
    <location>
        <position position="331"/>
    </location>
    <ligand>
        <name>UDP-N-acetyl-alpha-D-glucosamine</name>
        <dbReference type="ChEBI" id="CHEBI:57705"/>
    </ligand>
</feature>
<organism evidence="20 21">
    <name type="scientific">Sutterella seckii</name>
    <dbReference type="NCBI Taxonomy" id="1944635"/>
    <lineage>
        <taxon>Bacteria</taxon>
        <taxon>Pseudomonadati</taxon>
        <taxon>Pseudomonadota</taxon>
        <taxon>Betaproteobacteria</taxon>
        <taxon>Burkholderiales</taxon>
        <taxon>Sutterellaceae</taxon>
        <taxon>Sutterella</taxon>
    </lineage>
</organism>
<dbReference type="PROSITE" id="PS00101">
    <property type="entry name" value="HEXAPEP_TRANSFERASES"/>
    <property type="match status" value="1"/>
</dbReference>
<evidence type="ECO:0000313" key="20">
    <source>
        <dbReference type="EMBL" id="KAB7653142.1"/>
    </source>
</evidence>
<comment type="catalytic activity">
    <reaction evidence="16 18">
        <text>N-acetyl-alpha-D-glucosamine 1-phosphate + UTP + H(+) = UDP-N-acetyl-alpha-D-glucosamine + diphosphate</text>
        <dbReference type="Rhea" id="RHEA:13509"/>
        <dbReference type="ChEBI" id="CHEBI:15378"/>
        <dbReference type="ChEBI" id="CHEBI:33019"/>
        <dbReference type="ChEBI" id="CHEBI:46398"/>
        <dbReference type="ChEBI" id="CHEBI:57705"/>
        <dbReference type="ChEBI" id="CHEBI:57776"/>
        <dbReference type="EC" id="2.7.7.23"/>
    </reaction>
</comment>
<feature type="binding site" evidence="18">
    <location>
        <position position="378"/>
    </location>
    <ligand>
        <name>acetyl-CoA</name>
        <dbReference type="ChEBI" id="CHEBI:57288"/>
    </ligand>
</feature>
<proteinExistence type="inferred from homology"/>
<keyword evidence="8 18" id="KW-0677">Repeat</keyword>
<dbReference type="InterPro" id="IPR001451">
    <property type="entry name" value="Hexapep"/>
</dbReference>
<dbReference type="GO" id="GO:0000287">
    <property type="term" value="F:magnesium ion binding"/>
    <property type="evidence" value="ECO:0007669"/>
    <property type="project" value="UniProtKB-UniRule"/>
</dbReference>
<feature type="binding site" evidence="18">
    <location>
        <position position="72"/>
    </location>
    <ligand>
        <name>UDP-N-acetyl-alpha-D-glucosamine</name>
        <dbReference type="ChEBI" id="CHEBI:57705"/>
    </ligand>
</feature>
<comment type="similarity">
    <text evidence="2 18">In the C-terminal section; belongs to the transferase hexapeptide repeat family.</text>
</comment>
<feature type="binding site" evidence="18">
    <location>
        <begin position="6"/>
        <end position="9"/>
    </location>
    <ligand>
        <name>UDP-N-acetyl-alpha-D-glucosamine</name>
        <dbReference type="ChEBI" id="CHEBI:57705"/>
    </ligand>
</feature>
<dbReference type="GO" id="GO:0019134">
    <property type="term" value="F:glucosamine-1-phosphate N-acetyltransferase activity"/>
    <property type="evidence" value="ECO:0007669"/>
    <property type="project" value="UniProtKB-UniRule"/>
</dbReference>
<evidence type="ECO:0000259" key="19">
    <source>
        <dbReference type="Pfam" id="PF12804"/>
    </source>
</evidence>
<dbReference type="EC" id="2.7.7.23" evidence="18"/>
<evidence type="ECO:0000256" key="18">
    <source>
        <dbReference type="HAMAP-Rule" id="MF_01631"/>
    </source>
</evidence>
<comment type="pathway">
    <text evidence="18">Nucleotide-sugar biosynthesis; UDP-N-acetyl-alpha-D-glucosamine biosynthesis; N-acetyl-alpha-D-glucosamine 1-phosphate from alpha-D-glucosamine 6-phosphate (route II): step 2/2.</text>
</comment>
<evidence type="ECO:0000256" key="13">
    <source>
        <dbReference type="ARBA" id="ARBA00023315"/>
    </source>
</evidence>
<dbReference type="InterPro" id="IPR050065">
    <property type="entry name" value="GlmU-like"/>
</dbReference>
<dbReference type="InterPro" id="IPR029044">
    <property type="entry name" value="Nucleotide-diphossugar_trans"/>
</dbReference>
<dbReference type="HAMAP" id="MF_01631">
    <property type="entry name" value="GlmU"/>
    <property type="match status" value="1"/>
</dbReference>
<dbReference type="UniPathway" id="UPA00973"/>
<evidence type="ECO:0000256" key="12">
    <source>
        <dbReference type="ARBA" id="ARBA00023268"/>
    </source>
</evidence>
<dbReference type="GO" id="GO:0003977">
    <property type="term" value="F:UDP-N-acetylglucosamine diphosphorylase activity"/>
    <property type="evidence" value="ECO:0007669"/>
    <property type="project" value="UniProtKB-UniRule"/>
</dbReference>
<comment type="similarity">
    <text evidence="3 18">In the N-terminal section; belongs to the N-acetylglucosamine-1-phosphate uridyltransferase family.</text>
</comment>
<feature type="binding site" evidence="18">
    <location>
        <position position="102"/>
    </location>
    <ligand>
        <name>Mg(2+)</name>
        <dbReference type="ChEBI" id="CHEBI:18420"/>
    </ligand>
</feature>
<dbReference type="Pfam" id="PF12804">
    <property type="entry name" value="NTP_transf_3"/>
    <property type="match status" value="1"/>
</dbReference>
<dbReference type="SUPFAM" id="SSF51161">
    <property type="entry name" value="Trimeric LpxA-like enzymes"/>
    <property type="match status" value="1"/>
</dbReference>
<evidence type="ECO:0000256" key="6">
    <source>
        <dbReference type="ARBA" id="ARBA00022695"/>
    </source>
</evidence>
<evidence type="ECO:0000256" key="8">
    <source>
        <dbReference type="ARBA" id="ARBA00022737"/>
    </source>
</evidence>
<dbReference type="GO" id="GO:0009252">
    <property type="term" value="P:peptidoglycan biosynthetic process"/>
    <property type="evidence" value="ECO:0007669"/>
    <property type="project" value="UniProtKB-UniRule"/>
</dbReference>
<comment type="caution">
    <text evidence="20">The sequence shown here is derived from an EMBL/GenBank/DDBJ whole genome shotgun (WGS) entry which is preliminary data.</text>
</comment>
<keyword evidence="4 18" id="KW-0963">Cytoplasm</keyword>
<evidence type="ECO:0000256" key="17">
    <source>
        <dbReference type="ARBA" id="ARBA00049628"/>
    </source>
</evidence>
<evidence type="ECO:0000256" key="9">
    <source>
        <dbReference type="ARBA" id="ARBA00022842"/>
    </source>
</evidence>
<evidence type="ECO:0000256" key="7">
    <source>
        <dbReference type="ARBA" id="ARBA00022723"/>
    </source>
</evidence>
<comment type="subcellular location">
    <subcellularLocation>
        <location evidence="1 18">Cytoplasm</location>
    </subcellularLocation>
</comment>
<dbReference type="GO" id="GO:0000902">
    <property type="term" value="P:cell morphogenesis"/>
    <property type="evidence" value="ECO:0007669"/>
    <property type="project" value="UniProtKB-UniRule"/>
</dbReference>
<feature type="binding site" evidence="18">
    <location>
        <position position="225"/>
    </location>
    <ligand>
        <name>Mg(2+)</name>
        <dbReference type="ChEBI" id="CHEBI:18420"/>
    </ligand>
</feature>
<dbReference type="PANTHER" id="PTHR43584:SF3">
    <property type="entry name" value="BIFUNCTIONAL PROTEIN GLMU"/>
    <property type="match status" value="1"/>
</dbReference>
<dbReference type="CDD" id="cd02540">
    <property type="entry name" value="GT2_GlmU_N_bac"/>
    <property type="match status" value="1"/>
</dbReference>
<comment type="subunit">
    <text evidence="18">Homotrimer.</text>
</comment>
<gene>
    <name evidence="18 20" type="primary">glmU</name>
    <name evidence="20" type="ORF">GBM95_11050</name>
</gene>
<dbReference type="GO" id="GO:0008360">
    <property type="term" value="P:regulation of cell shape"/>
    <property type="evidence" value="ECO:0007669"/>
    <property type="project" value="UniProtKB-KW"/>
</dbReference>
<accession>A0A6I1EGE3</accession>
<dbReference type="CDD" id="cd03353">
    <property type="entry name" value="LbH_GlmU_C"/>
    <property type="match status" value="1"/>
</dbReference>
<dbReference type="Proteomes" id="UP000430564">
    <property type="component" value="Unassembled WGS sequence"/>
</dbReference>
<dbReference type="Pfam" id="PF00132">
    <property type="entry name" value="Hexapep"/>
    <property type="match status" value="2"/>
</dbReference>
<keyword evidence="11 18" id="KW-0573">Peptidoglycan synthesis</keyword>
<dbReference type="UniPathway" id="UPA00113">
    <property type="reaction ID" value="UER00532"/>
</dbReference>
<feature type="binding site" evidence="18">
    <location>
        <position position="167"/>
    </location>
    <ligand>
        <name>UDP-N-acetyl-alpha-D-glucosamine</name>
        <dbReference type="ChEBI" id="CHEBI:57705"/>
    </ligand>
</feature>
<dbReference type="InterPro" id="IPR018357">
    <property type="entry name" value="Hexapep_transf_CS"/>
</dbReference>
<feature type="binding site" evidence="18">
    <location>
        <position position="375"/>
    </location>
    <ligand>
        <name>UDP-N-acetyl-alpha-D-glucosamine</name>
        <dbReference type="ChEBI" id="CHEBI:57705"/>
    </ligand>
</feature>
<reference evidence="20 21" key="1">
    <citation type="submission" date="2019-10" db="EMBL/GenBank/DDBJ databases">
        <title>Genome diversity of Sutterella seckii.</title>
        <authorList>
            <person name="Chaplin A.V."/>
            <person name="Sokolova S.R."/>
            <person name="Mosin K.A."/>
            <person name="Ivanova E.L."/>
            <person name="Kochetkova T.O."/>
            <person name="Goltsov A.Y."/>
            <person name="Trofimov D.Y."/>
            <person name="Efimov B.A."/>
        </authorList>
    </citation>
    <scope>NUCLEOTIDE SEQUENCE [LARGE SCALE GENOMIC DNA]</scope>
    <source>
        <strain evidence="20 21">ASD393</strain>
    </source>
</reference>
<dbReference type="PANTHER" id="PTHR43584">
    <property type="entry name" value="NUCLEOTIDYL TRANSFERASE"/>
    <property type="match status" value="1"/>
</dbReference>
<sequence>MNIVILAAGMGKRMHSRLPKVLQPIAGRPMIDHVLDATEGLSASPRVVVVGHGAENVMEHLADRSDVAFALQSPQLGTGHALRQALGQLDRNESKTLVCLGDVPLLSRETLAAIASEAEKSDLVLLTVELDNPTGYGRILRNTMGFVRAIVEEKDASPEERLVREVNTGIMCLPTSRLDGWLSSLKAANAQGEYYLTDVIGLAADEGLRITTVHPGHVWEVEGVNSKAQLASLERVWQKEQARRLLDAGVTLIDPARIDIRGILECGKDVEIDVNCVFEGHVRIADGVRIGANCVIRDAEIGEDTEILPFCHIEGARIGMNGRIGPYSRLRPGAELIGGNHIGNFVEVKKSMVGIGTKINHLTYIGDADIGAHVNIGAGTITCNYDGVNKFRTRIGDDAFIGSGTELVAPVEVGAGATIGAGSTITKKVPEGKLTVARSRQVTIEGWHRPVKK</sequence>
<dbReference type="InterPro" id="IPR025877">
    <property type="entry name" value="MobA-like_NTP_Trfase"/>
</dbReference>
<feature type="binding site" evidence="18">
    <location>
        <position position="225"/>
    </location>
    <ligand>
        <name>UDP-N-acetyl-alpha-D-glucosamine</name>
        <dbReference type="ChEBI" id="CHEBI:57705"/>
    </ligand>
</feature>
<feature type="binding site" evidence="18">
    <location>
        <position position="349"/>
    </location>
    <ligand>
        <name>UDP-N-acetyl-alpha-D-glucosamine</name>
        <dbReference type="ChEBI" id="CHEBI:57705"/>
    </ligand>
</feature>
<dbReference type="RefSeq" id="WP_152159148.1">
    <property type="nucleotide sequence ID" value="NZ_WEHX01000131.1"/>
</dbReference>
<dbReference type="AlphaFoldDB" id="A0A6I1EGE3"/>
<dbReference type="GO" id="GO:0016020">
    <property type="term" value="C:membrane"/>
    <property type="evidence" value="ECO:0007669"/>
    <property type="project" value="GOC"/>
</dbReference>
<feature type="binding site" evidence="18">
    <location>
        <position position="20"/>
    </location>
    <ligand>
        <name>UDP-N-acetyl-alpha-D-glucosamine</name>
        <dbReference type="ChEBI" id="CHEBI:57705"/>
    </ligand>
</feature>
<comment type="caution">
    <text evidence="18">Lacks conserved residue(s) required for the propagation of feature annotation.</text>
</comment>
<feature type="active site" description="Proton acceptor" evidence="18">
    <location>
        <position position="361"/>
    </location>
</feature>
<comment type="function">
    <text evidence="17 18">Catalyzes the last two sequential reactions in the de novo biosynthetic pathway for UDP-N-acetylglucosamine (UDP-GlcNAc). The C-terminal domain catalyzes the transfer of acetyl group from acetyl coenzyme A to glucosamine-1-phosphate (GlcN-1-P) to produce N-acetylglucosamine-1-phosphate (GlcNAc-1-P), which is converted into UDP-GlcNAc by the transfer of uridine 5-monophosphate (from uridine 5-triphosphate), a reaction catalyzed by the N-terminal domain.</text>
</comment>
<keyword evidence="13 18" id="KW-0012">Acyltransferase</keyword>
<protein>
    <recommendedName>
        <fullName evidence="18">Bifunctional protein GlmU</fullName>
    </recommendedName>
    <domain>
        <recommendedName>
            <fullName evidence="18">UDP-N-acetylglucosamine pyrophosphorylase</fullName>
            <ecNumber evidence="18">2.7.7.23</ecNumber>
        </recommendedName>
        <alternativeName>
            <fullName evidence="18">N-acetylglucosamine-1-phosphate uridyltransferase</fullName>
        </alternativeName>
    </domain>
    <domain>
        <recommendedName>
            <fullName evidence="18">Glucosamine-1-phosphate N-acetyltransferase</fullName>
            <ecNumber evidence="18">2.3.1.157</ecNumber>
        </recommendedName>
    </domain>
</protein>